<evidence type="ECO:0000313" key="14">
    <source>
        <dbReference type="EMBL" id="KJA25008.1"/>
    </source>
</evidence>
<dbReference type="InterPro" id="IPR001594">
    <property type="entry name" value="Palmitoyltrfase_DHHC"/>
</dbReference>
<dbReference type="AlphaFoldDB" id="A0A0D2MM41"/>
<dbReference type="EMBL" id="KN817534">
    <property type="protein sequence ID" value="KJA25008.1"/>
    <property type="molecule type" value="Genomic_DNA"/>
</dbReference>
<dbReference type="Pfam" id="PF01529">
    <property type="entry name" value="DHHC"/>
    <property type="match status" value="1"/>
</dbReference>
<dbReference type="InterPro" id="IPR039859">
    <property type="entry name" value="PFA4/ZDH16/20/ERF2-like"/>
</dbReference>
<keyword evidence="15" id="KW-1185">Reference proteome</keyword>
<evidence type="ECO:0000256" key="8">
    <source>
        <dbReference type="ARBA" id="ARBA00023315"/>
    </source>
</evidence>
<evidence type="ECO:0000313" key="15">
    <source>
        <dbReference type="Proteomes" id="UP000054270"/>
    </source>
</evidence>
<dbReference type="OMA" id="TEGNIWW"/>
<dbReference type="PANTHER" id="PTHR22883:SF23">
    <property type="entry name" value="PALMITOYLTRANSFERASE ZDHHC6"/>
    <property type="match status" value="1"/>
</dbReference>
<dbReference type="GO" id="GO:0019706">
    <property type="term" value="F:protein-cysteine S-palmitoyltransferase activity"/>
    <property type="evidence" value="ECO:0007669"/>
    <property type="project" value="UniProtKB-EC"/>
</dbReference>
<comment type="catalytic activity">
    <reaction evidence="10 11">
        <text>L-cysteinyl-[protein] + hexadecanoyl-CoA = S-hexadecanoyl-L-cysteinyl-[protein] + CoA</text>
        <dbReference type="Rhea" id="RHEA:36683"/>
        <dbReference type="Rhea" id="RHEA-COMP:10131"/>
        <dbReference type="Rhea" id="RHEA-COMP:11032"/>
        <dbReference type="ChEBI" id="CHEBI:29950"/>
        <dbReference type="ChEBI" id="CHEBI:57287"/>
        <dbReference type="ChEBI" id="CHEBI:57379"/>
        <dbReference type="ChEBI" id="CHEBI:74151"/>
        <dbReference type="EC" id="2.3.1.225"/>
    </reaction>
</comment>
<dbReference type="STRING" id="945553.A0A0D2MM41"/>
<dbReference type="GO" id="GO:0006612">
    <property type="term" value="P:protein targeting to membrane"/>
    <property type="evidence" value="ECO:0007669"/>
    <property type="project" value="TreeGrafter"/>
</dbReference>
<evidence type="ECO:0000256" key="4">
    <source>
        <dbReference type="ARBA" id="ARBA00022989"/>
    </source>
</evidence>
<evidence type="ECO:0000256" key="5">
    <source>
        <dbReference type="ARBA" id="ARBA00023136"/>
    </source>
</evidence>
<accession>A0A0D2MM41</accession>
<keyword evidence="4 11" id="KW-1133">Transmembrane helix</keyword>
<comment type="similarity">
    <text evidence="9">Belongs to the DHHC palmitoyltransferase family. PFA5 subfamily.</text>
</comment>
<organism evidence="14 15">
    <name type="scientific">Hypholoma sublateritium (strain FD-334 SS-4)</name>
    <dbReference type="NCBI Taxonomy" id="945553"/>
    <lineage>
        <taxon>Eukaryota</taxon>
        <taxon>Fungi</taxon>
        <taxon>Dikarya</taxon>
        <taxon>Basidiomycota</taxon>
        <taxon>Agaricomycotina</taxon>
        <taxon>Agaricomycetes</taxon>
        <taxon>Agaricomycetidae</taxon>
        <taxon>Agaricales</taxon>
        <taxon>Agaricineae</taxon>
        <taxon>Strophariaceae</taxon>
        <taxon>Hypholoma</taxon>
    </lineage>
</organism>
<evidence type="ECO:0000256" key="12">
    <source>
        <dbReference type="SAM" id="MobiDB-lite"/>
    </source>
</evidence>
<keyword evidence="7" id="KW-0449">Lipoprotein</keyword>
<feature type="transmembrane region" description="Helical" evidence="11">
    <location>
        <begin position="43"/>
        <end position="65"/>
    </location>
</feature>
<evidence type="ECO:0000256" key="11">
    <source>
        <dbReference type="RuleBase" id="RU079119"/>
    </source>
</evidence>
<keyword evidence="6" id="KW-0564">Palmitate</keyword>
<dbReference type="GO" id="GO:0005794">
    <property type="term" value="C:Golgi apparatus"/>
    <property type="evidence" value="ECO:0007669"/>
    <property type="project" value="TreeGrafter"/>
</dbReference>
<evidence type="ECO:0000259" key="13">
    <source>
        <dbReference type="Pfam" id="PF01529"/>
    </source>
</evidence>
<feature type="region of interest" description="Disordered" evidence="12">
    <location>
        <begin position="226"/>
        <end position="262"/>
    </location>
</feature>
<feature type="compositionally biased region" description="Polar residues" evidence="12">
    <location>
        <begin position="155"/>
        <end position="173"/>
    </location>
</feature>
<keyword evidence="5 11" id="KW-0472">Membrane</keyword>
<feature type="domain" description="Palmitoyltransferase DHHC" evidence="13">
    <location>
        <begin position="286"/>
        <end position="405"/>
    </location>
</feature>
<dbReference type="Proteomes" id="UP000054270">
    <property type="component" value="Unassembled WGS sequence"/>
</dbReference>
<keyword evidence="2 11" id="KW-0808">Transferase</keyword>
<dbReference type="GO" id="GO:0016020">
    <property type="term" value="C:membrane"/>
    <property type="evidence" value="ECO:0007669"/>
    <property type="project" value="UniProtKB-SubCell"/>
</dbReference>
<evidence type="ECO:0000256" key="7">
    <source>
        <dbReference type="ARBA" id="ARBA00023288"/>
    </source>
</evidence>
<evidence type="ECO:0000256" key="1">
    <source>
        <dbReference type="ARBA" id="ARBA00004141"/>
    </source>
</evidence>
<dbReference type="PANTHER" id="PTHR22883">
    <property type="entry name" value="ZINC FINGER DHHC DOMAIN CONTAINING PROTEIN"/>
    <property type="match status" value="1"/>
</dbReference>
<reference evidence="15" key="1">
    <citation type="submission" date="2014-04" db="EMBL/GenBank/DDBJ databases">
        <title>Evolutionary Origins and Diversification of the Mycorrhizal Mutualists.</title>
        <authorList>
            <consortium name="DOE Joint Genome Institute"/>
            <consortium name="Mycorrhizal Genomics Consortium"/>
            <person name="Kohler A."/>
            <person name="Kuo A."/>
            <person name="Nagy L.G."/>
            <person name="Floudas D."/>
            <person name="Copeland A."/>
            <person name="Barry K.W."/>
            <person name="Cichocki N."/>
            <person name="Veneault-Fourrey C."/>
            <person name="LaButti K."/>
            <person name="Lindquist E.A."/>
            <person name="Lipzen A."/>
            <person name="Lundell T."/>
            <person name="Morin E."/>
            <person name="Murat C."/>
            <person name="Riley R."/>
            <person name="Ohm R."/>
            <person name="Sun H."/>
            <person name="Tunlid A."/>
            <person name="Henrissat B."/>
            <person name="Grigoriev I.V."/>
            <person name="Hibbett D.S."/>
            <person name="Martin F."/>
        </authorList>
    </citation>
    <scope>NUCLEOTIDE SEQUENCE [LARGE SCALE GENOMIC DNA]</scope>
    <source>
        <strain evidence="15">FD-334 SS-4</strain>
    </source>
</reference>
<comment type="domain">
    <text evidence="11">The DHHC domain is required for palmitoyltransferase activity.</text>
</comment>
<feature type="transmembrane region" description="Helical" evidence="11">
    <location>
        <begin position="370"/>
        <end position="395"/>
    </location>
</feature>
<feature type="region of interest" description="Disordered" evidence="12">
    <location>
        <begin position="148"/>
        <end position="188"/>
    </location>
</feature>
<gene>
    <name evidence="14" type="ORF">HYPSUDRAFT_200244</name>
</gene>
<keyword evidence="3 11" id="KW-0812">Transmembrane</keyword>
<protein>
    <recommendedName>
        <fullName evidence="11">Palmitoyltransferase</fullName>
        <ecNumber evidence="11">2.3.1.225</ecNumber>
    </recommendedName>
</protein>
<name>A0A0D2MM41_HYPSF</name>
<dbReference type="PROSITE" id="PS50216">
    <property type="entry name" value="DHHC"/>
    <property type="match status" value="1"/>
</dbReference>
<evidence type="ECO:0000256" key="9">
    <source>
        <dbReference type="ARBA" id="ARBA00038298"/>
    </source>
</evidence>
<evidence type="ECO:0000256" key="6">
    <source>
        <dbReference type="ARBA" id="ARBA00023139"/>
    </source>
</evidence>
<feature type="region of interest" description="Disordered" evidence="12">
    <location>
        <begin position="193"/>
        <end position="212"/>
    </location>
</feature>
<sequence length="507" mass="57326">MAAQPPSATIFKQQREETCCGVIREASEVARDKRYNRTTPQPWLARKLLIGITLGIMGFSAYVYVQRLCLPMIRRQRRAQADRNTGIALLVVFCVIFLWMLWAYIRIILTPPGYAKDHVKQSERPLILAAAPLRESWQSSNILDSSVQDVEVGNRDSQQSRGPSLTMTTSRGHASQRHPSGLAGPSYEDLLRRDESRRSGAQERNTGTLDAISVPKTAAIATPISTSTTLGAPAPPKNILNSKLSKKGGSEGGVTKHGRAQSREQRLMELHIARRPPSTPVLDPVHRYCTVDQIVKPYRSHHCRICGTCVLKYDHHCPWIGQCVGARNHKFFINFNQATVVFTSYTFGTLLAYTIKSSDSPLVDIDPQEIVVIALAGFFLLFTFLLVLSHVGLILRGLSTVESLQVRNMKERESMMLAKGFKWWEFGAKKQTIQEWNQEWGTLDREGNIWWLGNTHEEWTSVMGSSWIGWILPVGRSDNDGLSYPFNPRFDSNGRWRRRAEWPPELR</sequence>
<evidence type="ECO:0000256" key="10">
    <source>
        <dbReference type="ARBA" id="ARBA00048048"/>
    </source>
</evidence>
<dbReference type="EC" id="2.3.1.225" evidence="11"/>
<evidence type="ECO:0000256" key="2">
    <source>
        <dbReference type="ARBA" id="ARBA00022679"/>
    </source>
</evidence>
<proteinExistence type="inferred from homology"/>
<comment type="subcellular location">
    <subcellularLocation>
        <location evidence="1">Membrane</location>
        <topology evidence="1">Multi-pass membrane protein</topology>
    </subcellularLocation>
</comment>
<keyword evidence="8 11" id="KW-0012">Acyltransferase</keyword>
<feature type="transmembrane region" description="Helical" evidence="11">
    <location>
        <begin position="86"/>
        <end position="105"/>
    </location>
</feature>
<evidence type="ECO:0000256" key="3">
    <source>
        <dbReference type="ARBA" id="ARBA00022692"/>
    </source>
</evidence>
<dbReference type="GO" id="GO:0005783">
    <property type="term" value="C:endoplasmic reticulum"/>
    <property type="evidence" value="ECO:0007669"/>
    <property type="project" value="TreeGrafter"/>
</dbReference>
<dbReference type="OrthoDB" id="1436450at2759"/>